<keyword evidence="1" id="KW-0732">Signal</keyword>
<feature type="signal peptide" evidence="1">
    <location>
        <begin position="1"/>
        <end position="18"/>
    </location>
</feature>
<dbReference type="EMBL" id="QLMA01000008">
    <property type="protein sequence ID" value="RAJ76535.1"/>
    <property type="molecule type" value="Genomic_DNA"/>
</dbReference>
<protein>
    <submittedName>
        <fullName evidence="2">Uncharacterized protein</fullName>
    </submittedName>
</protein>
<sequence length="166" mass="19615">MRYILPLLLICLVHTVYAQVSDDDLKTIHRIFGKEKRAIVAEYMDFRNNTNDPFWSLYDQYEDNRKSLSRERLDILQDYTRLYATMDDESATSLAKRTLANDVEYDRFYQRYFKKFSKILGGKSAAKFIQLELYFQNAIKTSILNSIPFIGELEKNRDTFQPKHGG</sequence>
<evidence type="ECO:0000313" key="3">
    <source>
        <dbReference type="Proteomes" id="UP000249819"/>
    </source>
</evidence>
<evidence type="ECO:0000313" key="2">
    <source>
        <dbReference type="EMBL" id="RAJ76535.1"/>
    </source>
</evidence>
<comment type="caution">
    <text evidence="2">The sequence shown here is derived from an EMBL/GenBank/DDBJ whole genome shotgun (WGS) entry which is preliminary data.</text>
</comment>
<keyword evidence="3" id="KW-1185">Reference proteome</keyword>
<organism evidence="2 3">
    <name type="scientific">Chitinophaga dinghuensis</name>
    <dbReference type="NCBI Taxonomy" id="1539050"/>
    <lineage>
        <taxon>Bacteria</taxon>
        <taxon>Pseudomonadati</taxon>
        <taxon>Bacteroidota</taxon>
        <taxon>Chitinophagia</taxon>
        <taxon>Chitinophagales</taxon>
        <taxon>Chitinophagaceae</taxon>
        <taxon>Chitinophaga</taxon>
    </lineage>
</organism>
<dbReference type="RefSeq" id="WP_111594266.1">
    <property type="nucleotide sequence ID" value="NZ_QLMA01000008.1"/>
</dbReference>
<reference evidence="2 3" key="1">
    <citation type="submission" date="2018-06" db="EMBL/GenBank/DDBJ databases">
        <title>Genomic Encyclopedia of Archaeal and Bacterial Type Strains, Phase II (KMG-II): from individual species to whole genera.</title>
        <authorList>
            <person name="Goeker M."/>
        </authorList>
    </citation>
    <scope>NUCLEOTIDE SEQUENCE [LARGE SCALE GENOMIC DNA]</scope>
    <source>
        <strain evidence="2 3">DSM 29821</strain>
    </source>
</reference>
<dbReference type="Proteomes" id="UP000249819">
    <property type="component" value="Unassembled WGS sequence"/>
</dbReference>
<dbReference type="AlphaFoldDB" id="A0A327VMF5"/>
<feature type="chain" id="PRO_5016459651" evidence="1">
    <location>
        <begin position="19"/>
        <end position="166"/>
    </location>
</feature>
<evidence type="ECO:0000256" key="1">
    <source>
        <dbReference type="SAM" id="SignalP"/>
    </source>
</evidence>
<gene>
    <name evidence="2" type="ORF">CLV59_10854</name>
</gene>
<dbReference type="OrthoDB" id="660497at2"/>
<name>A0A327VMF5_9BACT</name>
<proteinExistence type="predicted"/>
<accession>A0A327VMF5</accession>